<dbReference type="InterPro" id="IPR001254">
    <property type="entry name" value="Trypsin_dom"/>
</dbReference>
<feature type="domain" description="CUB" evidence="23">
    <location>
        <begin position="527"/>
        <end position="637"/>
    </location>
</feature>
<dbReference type="PROSITE" id="PS50287">
    <property type="entry name" value="SRCR_2"/>
    <property type="match status" value="1"/>
</dbReference>
<keyword evidence="9" id="KW-0735">Signal-anchor</keyword>
<dbReference type="SMART" id="SM00200">
    <property type="entry name" value="SEA"/>
    <property type="match status" value="1"/>
</dbReference>
<evidence type="ECO:0000256" key="22">
    <source>
        <dbReference type="RuleBase" id="RU363034"/>
    </source>
</evidence>
<evidence type="ECO:0000256" key="18">
    <source>
        <dbReference type="ARBA" id="ARBA00073429"/>
    </source>
</evidence>
<feature type="domain" description="SEA" evidence="24">
    <location>
        <begin position="62"/>
        <end position="177"/>
    </location>
</feature>
<dbReference type="Gene3D" id="2.40.10.10">
    <property type="entry name" value="Trypsin-like serine proteases"/>
    <property type="match status" value="2"/>
</dbReference>
<dbReference type="Gene3D" id="2.60.120.290">
    <property type="entry name" value="Spermadhesin, CUB domain"/>
    <property type="match status" value="2"/>
</dbReference>
<comment type="similarity">
    <text evidence="2">Belongs to the DMBT1 family.</text>
</comment>
<dbReference type="InParanoid" id="A0A6I8RYS8"/>
<dbReference type="InterPro" id="IPR009003">
    <property type="entry name" value="Peptidase_S1_PA"/>
</dbReference>
<gene>
    <name evidence="28" type="primary">tmprss15</name>
</gene>
<dbReference type="InterPro" id="IPR036772">
    <property type="entry name" value="SRCR-like_dom_sf"/>
</dbReference>
<dbReference type="SMART" id="SM00137">
    <property type="entry name" value="MAM"/>
    <property type="match status" value="1"/>
</dbReference>
<accession>A0A6I8RYS8</accession>
<dbReference type="GeneTree" id="ENSGT00940000159353"/>
<dbReference type="Bgee" id="ENSXETG00000012422">
    <property type="expression patterns" value="Expressed in male organism and 1 other cell type or tissue"/>
</dbReference>
<dbReference type="CDD" id="cd00041">
    <property type="entry name" value="CUB"/>
    <property type="match status" value="2"/>
</dbReference>
<dbReference type="InterPro" id="IPR035914">
    <property type="entry name" value="Sperma_CUB_dom_sf"/>
</dbReference>
<proteinExistence type="inferred from homology"/>
<dbReference type="InterPro" id="IPR036364">
    <property type="entry name" value="SEA_dom_sf"/>
</dbReference>
<comment type="catalytic activity">
    <reaction evidence="15">
        <text>Preferential cleavage at 371-Gly-Ser-Arg-|-Trp-374 of glycoprotein gp43 in Xenopus laevis coelemic egg envelope to yield gp41.</text>
        <dbReference type="EC" id="3.4.21.120"/>
    </reaction>
</comment>
<dbReference type="FunFam" id="2.60.120.200:FF:000128">
    <property type="entry name" value="enteropeptidase isoform X2"/>
    <property type="match status" value="1"/>
</dbReference>
<dbReference type="GO" id="GO:0016020">
    <property type="term" value="C:membrane"/>
    <property type="evidence" value="ECO:0007669"/>
    <property type="project" value="UniProtKB-SubCell"/>
</dbReference>
<evidence type="ECO:0000256" key="5">
    <source>
        <dbReference type="ARBA" id="ARBA00022729"/>
    </source>
</evidence>
<dbReference type="PROSITE" id="PS50068">
    <property type="entry name" value="LDLRA_2"/>
    <property type="match status" value="2"/>
</dbReference>
<feature type="disulfide bond" evidence="20">
    <location>
        <begin position="665"/>
        <end position="680"/>
    </location>
</feature>
<feature type="domain" description="CUB" evidence="23">
    <location>
        <begin position="231"/>
        <end position="340"/>
    </location>
</feature>
<evidence type="ECO:0000256" key="10">
    <source>
        <dbReference type="ARBA" id="ARBA00022989"/>
    </source>
</evidence>
<dbReference type="FunFam" id="2.60.120.290:FF:000092">
    <property type="entry name" value="Cubilin homolog"/>
    <property type="match status" value="1"/>
</dbReference>
<evidence type="ECO:0000259" key="26">
    <source>
        <dbReference type="PROSITE" id="PS50240"/>
    </source>
</evidence>
<evidence type="ECO:0000256" key="2">
    <source>
        <dbReference type="ARBA" id="ARBA00009931"/>
    </source>
</evidence>
<reference evidence="28" key="2">
    <citation type="submission" date="2020-05" db="UniProtKB">
        <authorList>
            <consortium name="Ensembl"/>
        </authorList>
    </citation>
    <scope>IDENTIFICATION</scope>
</reference>
<reference evidence="28" key="1">
    <citation type="journal article" date="2010" name="Science">
        <title>The genome of the Western clawed frog Xenopus tropicalis.</title>
        <authorList>
            <person name="Hellsten U."/>
            <person name="Harland R.M."/>
            <person name="Gilchrist M.J."/>
            <person name="Hendrix D."/>
            <person name="Jurka J."/>
            <person name="Kapitonov V."/>
            <person name="Ovcharenko I."/>
            <person name="Putnam N.H."/>
            <person name="Shu S."/>
            <person name="Taher L."/>
            <person name="Blitz I.L."/>
            <person name="Blumberg B."/>
            <person name="Dichmann D.S."/>
            <person name="Dubchak I."/>
            <person name="Amaya E."/>
            <person name="Detter J.C."/>
            <person name="Fletcher R."/>
            <person name="Gerhard D.S."/>
            <person name="Goodstein D."/>
            <person name="Graves T."/>
            <person name="Grigoriev I.V."/>
            <person name="Grimwood J."/>
            <person name="Kawashima T."/>
            <person name="Lindquist E."/>
            <person name="Lucas S.M."/>
            <person name="Mead P.E."/>
            <person name="Mitros T."/>
            <person name="Ogino H."/>
            <person name="Ohta Y."/>
            <person name="Poliakov A.V."/>
            <person name="Pollet N."/>
            <person name="Robert J."/>
            <person name="Salamov A."/>
            <person name="Sater A.K."/>
            <person name="Schmutz J."/>
            <person name="Terry A."/>
            <person name="Vize P.D."/>
            <person name="Warren W.C."/>
            <person name="Wells D."/>
            <person name="Wills A."/>
            <person name="Wilson R.K."/>
            <person name="Zimmerman L.B."/>
            <person name="Zorn A.M."/>
            <person name="Grainger R."/>
            <person name="Grammer T."/>
            <person name="Khokha M.K."/>
            <person name="Richardson P.M."/>
            <person name="Rokhsar D.S."/>
        </authorList>
    </citation>
    <scope>NUCLEOTIDE SEQUENCE [LARGE SCALE GENOMIC DNA]</scope>
    <source>
        <strain evidence="28">Nigerian</strain>
    </source>
</reference>
<dbReference type="Ensembl" id="ENSXETT00000102207">
    <property type="protein sequence ID" value="ENSXETP00000085697"/>
    <property type="gene ID" value="ENSXETG00000012422"/>
</dbReference>
<dbReference type="InterPro" id="IPR033116">
    <property type="entry name" value="TRYPSIN_SER"/>
</dbReference>
<dbReference type="InterPro" id="IPR001314">
    <property type="entry name" value="Peptidase_S1A"/>
</dbReference>
<dbReference type="PROSITE" id="PS00134">
    <property type="entry name" value="TRYPSIN_HIS"/>
    <property type="match status" value="1"/>
</dbReference>
<feature type="domain" description="SRCR" evidence="27">
    <location>
        <begin position="681"/>
        <end position="771"/>
    </location>
</feature>
<dbReference type="PROSITE" id="PS01180">
    <property type="entry name" value="CUB"/>
    <property type="match status" value="2"/>
</dbReference>
<keyword evidence="6" id="KW-0677">Repeat</keyword>
<dbReference type="CDD" id="cd06263">
    <property type="entry name" value="MAM"/>
    <property type="match status" value="1"/>
</dbReference>
<organism evidence="28">
    <name type="scientific">Xenopus tropicalis</name>
    <name type="common">Western clawed frog</name>
    <name type="synonym">Silurana tropicalis</name>
    <dbReference type="NCBI Taxonomy" id="8364"/>
    <lineage>
        <taxon>Eukaryota</taxon>
        <taxon>Metazoa</taxon>
        <taxon>Chordata</taxon>
        <taxon>Craniata</taxon>
        <taxon>Vertebrata</taxon>
        <taxon>Euteleostomi</taxon>
        <taxon>Amphibia</taxon>
        <taxon>Batrachia</taxon>
        <taxon>Anura</taxon>
        <taxon>Pipoidea</taxon>
        <taxon>Pipidae</taxon>
        <taxon>Xenopodinae</taxon>
        <taxon>Xenopus</taxon>
        <taxon>Silurana</taxon>
    </lineage>
</organism>
<evidence type="ECO:0000259" key="27">
    <source>
        <dbReference type="PROSITE" id="PS50287"/>
    </source>
</evidence>
<evidence type="ECO:0000256" key="13">
    <source>
        <dbReference type="ARBA" id="ARBA00023180"/>
    </source>
</evidence>
<dbReference type="InterPro" id="IPR000859">
    <property type="entry name" value="CUB_dom"/>
</dbReference>
<evidence type="ECO:0000259" key="25">
    <source>
        <dbReference type="PROSITE" id="PS50060"/>
    </source>
</evidence>
<feature type="domain" description="Peptidase S1" evidence="26">
    <location>
        <begin position="784"/>
        <end position="1016"/>
    </location>
</feature>
<evidence type="ECO:0000256" key="17">
    <source>
        <dbReference type="ARBA" id="ARBA00066609"/>
    </source>
</evidence>
<dbReference type="Pfam" id="PF00057">
    <property type="entry name" value="Ldl_recept_a"/>
    <property type="match status" value="2"/>
</dbReference>
<dbReference type="Gene3D" id="2.60.120.200">
    <property type="match status" value="1"/>
</dbReference>
<dbReference type="SUPFAM" id="SSF50494">
    <property type="entry name" value="Trypsin-like serine proteases"/>
    <property type="match status" value="1"/>
</dbReference>
<keyword evidence="3 22" id="KW-0645">Protease</keyword>
<dbReference type="FunFam" id="4.10.400.10:FF:000034">
    <property type="entry name" value="Low-density lipoprotein receptor-related protein 2"/>
    <property type="match status" value="1"/>
</dbReference>
<evidence type="ECO:0000256" key="16">
    <source>
        <dbReference type="ARBA" id="ARBA00055017"/>
    </source>
</evidence>
<dbReference type="GO" id="GO:0004252">
    <property type="term" value="F:serine-type endopeptidase activity"/>
    <property type="evidence" value="ECO:0007669"/>
    <property type="project" value="InterPro"/>
</dbReference>
<dbReference type="PANTHER" id="PTHR24252:SF16">
    <property type="entry name" value="TRANSMEMBRANE SERINE PROTEASE 15"/>
    <property type="match status" value="1"/>
</dbReference>
<dbReference type="FunCoup" id="A0A6I8RYS8">
    <property type="interactions" value="32"/>
</dbReference>
<dbReference type="InterPro" id="IPR023415">
    <property type="entry name" value="LDLR_class-A_CS"/>
</dbReference>
<dbReference type="PANTHER" id="PTHR24252">
    <property type="entry name" value="ACROSIN-RELATED"/>
    <property type="match status" value="1"/>
</dbReference>
<dbReference type="FunFam" id="2.40.10.10:FF:000003">
    <property type="entry name" value="Transmembrane serine protease 3"/>
    <property type="match status" value="1"/>
</dbReference>
<evidence type="ECO:0000256" key="8">
    <source>
        <dbReference type="ARBA" id="ARBA00022825"/>
    </source>
</evidence>
<dbReference type="SUPFAM" id="SSF82671">
    <property type="entry name" value="SEA domain"/>
    <property type="match status" value="1"/>
</dbReference>
<dbReference type="FunFam" id="3.10.250.10:FF:000029">
    <property type="entry name" value="Enteropeptidase"/>
    <property type="match status" value="1"/>
</dbReference>
<dbReference type="GO" id="GO:0006508">
    <property type="term" value="P:proteolysis"/>
    <property type="evidence" value="ECO:0007669"/>
    <property type="project" value="UniProtKB-KW"/>
</dbReference>
<evidence type="ECO:0000256" key="19">
    <source>
        <dbReference type="ARBA" id="ARBA00075374"/>
    </source>
</evidence>
<evidence type="ECO:0000256" key="4">
    <source>
        <dbReference type="ARBA" id="ARBA00022692"/>
    </source>
</evidence>
<dbReference type="Pfam" id="PF00089">
    <property type="entry name" value="Trypsin"/>
    <property type="match status" value="1"/>
</dbReference>
<dbReference type="Gene3D" id="4.10.400.10">
    <property type="entry name" value="Low-density Lipoprotein Receptor"/>
    <property type="match status" value="2"/>
</dbReference>
<dbReference type="PROSITE" id="PS00135">
    <property type="entry name" value="TRYPSIN_SER"/>
    <property type="match status" value="1"/>
</dbReference>
<evidence type="ECO:0000256" key="9">
    <source>
        <dbReference type="ARBA" id="ARBA00022968"/>
    </source>
</evidence>
<feature type="disulfide bond" evidence="20">
    <location>
        <begin position="653"/>
        <end position="671"/>
    </location>
</feature>
<keyword evidence="8 22" id="KW-0720">Serine protease</keyword>
<dbReference type="SMART" id="SM00042">
    <property type="entry name" value="CUB"/>
    <property type="match status" value="2"/>
</dbReference>
<evidence type="ECO:0000256" key="7">
    <source>
        <dbReference type="ARBA" id="ARBA00022801"/>
    </source>
</evidence>
<comment type="function">
    <text evidence="16">Mediates gamete interaction by affecting the vitelline coat.</text>
</comment>
<comment type="caution">
    <text evidence="21">Lacks conserved residue(s) required for the propagation of feature annotation.</text>
</comment>
<keyword evidence="10" id="KW-1133">Transmembrane helix</keyword>
<dbReference type="CDD" id="cd00112">
    <property type="entry name" value="LDLa"/>
    <property type="match status" value="2"/>
</dbReference>
<dbReference type="Pfam" id="PF01390">
    <property type="entry name" value="SEA"/>
    <property type="match status" value="1"/>
</dbReference>
<evidence type="ECO:0000259" key="24">
    <source>
        <dbReference type="PROSITE" id="PS50024"/>
    </source>
</evidence>
<sequence length="1016" mass="112764">MSGGTFPQSLVVSLFHVNLCHIILLSAPFCTIMYRAALLNAVDTITYGLYPLPDNAICTPGNESTVSGTFTIASGAEFTPSLQNQSSVDFKTLAFDVQQLIYEIFQAGLLKSVYKSCQVLEFRNGSVIVLFKLHFTQITANENIHQELVLGIEANNADINKKFFIDNTTIVIADAQEMATTSPSTTLRQCPPDERICADSSFCIQETRFCDGLSDCPDGSDEHEKFCSTPCDGQFFLSEASGTFHSKNYPQLYDPNLSCRWIISVRDGYSIKFDFQSFDTEEFSDVLDIYEGIGPNKILRASLWGTNPGTVRIFSNQATAEFITDYSNNHNGFKAIYGTFLNEEKINCNFEDGFCYWFQEIQDYDGWERVHGPTYPPTSGPNEDHTFGNSSGYYLTPGIQVIPGILKSVRLLSLPLKENSVPLCLSFWYHMYGVNVYRLNVFNIFANSTETIIFQKEGNYGPSWNYGQVTLSETSGTVAFEAIQNQRFGDIAIDDIGLFPGSCNESGFPEPTRVPTVPTTALLPSDCGGPTELWEPNVTFHSANYPQNYPNLASCVWYLNAAPGKNIQLHFQVFNLENIYDVVEIRDGRGPDSLLLAVYTGSAPVKDVFSTTSAMSVYFTSDSTGTAKGFLANYTTGLRLGMPEPCNSTSFQCGSGECIPNTAVCDKHRDCDDGTDERHCVRLFNSSMSGLVQFKVQSEWHTACIDHWNEDISNDICHRLGLGNVNLTSAVLSEGNGPFVTLIQVEDGSLSLLMSNNCYLNSDIFFFSLECGKRLVPIKSGSKIVGGSDAALGAWPWIVSLYYNDRQTCGASLVNQEWLVSAAHCVYGRNLIPSNWKARLGLHTNLNLTQPQIATQMIDQIVINPQYNRRTKDSDIVMMHLQFKVNYSDYIQPICLPETDQEFSVGINCSIAGWGRTQSPVPNILQEAEIPLISNHKCQQQMPEYNITDNMVCGGYEEGGIDTCQGDSGGPMMCQQNNEWFLVGVTSFGYGCAQPSRPGVYVRVTEFTNWIKSFII</sequence>
<evidence type="ECO:0000256" key="1">
    <source>
        <dbReference type="ARBA" id="ARBA00004606"/>
    </source>
</evidence>
<evidence type="ECO:0000259" key="23">
    <source>
        <dbReference type="PROSITE" id="PS01180"/>
    </source>
</evidence>
<dbReference type="PROSITE" id="PS50240">
    <property type="entry name" value="TRYPSIN_DOM"/>
    <property type="match status" value="1"/>
</dbReference>
<dbReference type="Pfam" id="PF00431">
    <property type="entry name" value="CUB"/>
    <property type="match status" value="2"/>
</dbReference>
<evidence type="ECO:0000256" key="14">
    <source>
        <dbReference type="ARBA" id="ARBA00043205"/>
    </source>
</evidence>
<evidence type="ECO:0000256" key="12">
    <source>
        <dbReference type="ARBA" id="ARBA00023157"/>
    </source>
</evidence>
<dbReference type="SUPFAM" id="SSF57424">
    <property type="entry name" value="LDL receptor-like module"/>
    <property type="match status" value="2"/>
</dbReference>
<dbReference type="SMART" id="SM00020">
    <property type="entry name" value="Tryp_SPc"/>
    <property type="match status" value="1"/>
</dbReference>
<dbReference type="PROSITE" id="PS01209">
    <property type="entry name" value="LDLRA_1"/>
    <property type="match status" value="2"/>
</dbReference>
<dbReference type="InterPro" id="IPR000082">
    <property type="entry name" value="SEA_dom"/>
</dbReference>
<dbReference type="SUPFAM" id="SSF56487">
    <property type="entry name" value="SRCR-like"/>
    <property type="match status" value="1"/>
</dbReference>
<dbReference type="AlphaFoldDB" id="A0A6I8RYS8"/>
<evidence type="ECO:0000313" key="28">
    <source>
        <dbReference type="Ensembl" id="ENSXETP00000085697"/>
    </source>
</evidence>
<dbReference type="InterPro" id="IPR002172">
    <property type="entry name" value="LDrepeatLR_classA_rpt"/>
</dbReference>
<name>A0A6I8RYS8_XENTR</name>
<dbReference type="InterPro" id="IPR013320">
    <property type="entry name" value="ConA-like_dom_sf"/>
</dbReference>
<keyword evidence="13" id="KW-0325">Glycoprotein</keyword>
<evidence type="ECO:0000256" key="15">
    <source>
        <dbReference type="ARBA" id="ARBA00050866"/>
    </source>
</evidence>
<dbReference type="CDD" id="cd00190">
    <property type="entry name" value="Tryp_SPc"/>
    <property type="match status" value="1"/>
</dbReference>
<dbReference type="GO" id="GO:0009566">
    <property type="term" value="P:fertilization"/>
    <property type="evidence" value="ECO:0007669"/>
    <property type="project" value="UniProtKB-ARBA"/>
</dbReference>
<dbReference type="Gene3D" id="3.30.70.960">
    <property type="entry name" value="SEA domain"/>
    <property type="match status" value="1"/>
</dbReference>
<dbReference type="PROSITE" id="PS50060">
    <property type="entry name" value="MAM_2"/>
    <property type="match status" value="1"/>
</dbReference>
<dbReference type="InterPro" id="IPR036055">
    <property type="entry name" value="LDL_receptor-like_sf"/>
</dbReference>
<dbReference type="Xenbase" id="XB-GENE-999987">
    <property type="gene designation" value="tmprss15"/>
</dbReference>
<evidence type="ECO:0000256" key="20">
    <source>
        <dbReference type="PROSITE-ProRule" id="PRU00124"/>
    </source>
</evidence>
<dbReference type="FunFam" id="2.60.120.290:FF:000005">
    <property type="entry name" value="Procollagen C-endopeptidase enhancer 1"/>
    <property type="match status" value="1"/>
</dbReference>
<dbReference type="InterPro" id="IPR043504">
    <property type="entry name" value="Peptidase_S1_PA_chymotrypsin"/>
</dbReference>
<evidence type="ECO:0000256" key="3">
    <source>
        <dbReference type="ARBA" id="ARBA00022670"/>
    </source>
</evidence>
<dbReference type="InterPro" id="IPR001190">
    <property type="entry name" value="SRCR"/>
</dbReference>
<evidence type="ECO:0000256" key="11">
    <source>
        <dbReference type="ARBA" id="ARBA00023136"/>
    </source>
</evidence>
<dbReference type="InterPro" id="IPR000998">
    <property type="entry name" value="MAM_dom"/>
</dbReference>
<feature type="disulfide bond" evidence="20">
    <location>
        <begin position="646"/>
        <end position="658"/>
    </location>
</feature>
<dbReference type="SMART" id="SM00192">
    <property type="entry name" value="LDLa"/>
    <property type="match status" value="2"/>
</dbReference>
<dbReference type="SMART" id="SM00202">
    <property type="entry name" value="SR"/>
    <property type="match status" value="1"/>
</dbReference>
<keyword evidence="7 22" id="KW-0378">Hydrolase</keyword>
<dbReference type="SUPFAM" id="SSF49899">
    <property type="entry name" value="Concanavalin A-like lectins/glucanases"/>
    <property type="match status" value="1"/>
</dbReference>
<dbReference type="InterPro" id="IPR018114">
    <property type="entry name" value="TRYPSIN_HIS"/>
</dbReference>
<dbReference type="Gene3D" id="3.10.250.10">
    <property type="entry name" value="SRCR-like domain"/>
    <property type="match status" value="1"/>
</dbReference>
<dbReference type="PRINTS" id="PR00722">
    <property type="entry name" value="CHYMOTRYPSIN"/>
</dbReference>
<dbReference type="Pfam" id="PF00629">
    <property type="entry name" value="MAM"/>
    <property type="match status" value="1"/>
</dbReference>
<keyword evidence="11" id="KW-0472">Membrane</keyword>
<evidence type="ECO:0000256" key="6">
    <source>
        <dbReference type="ARBA" id="ARBA00022737"/>
    </source>
</evidence>
<comment type="subcellular location">
    <subcellularLocation>
        <location evidence="1">Membrane</location>
        <topology evidence="1">Single-pass type II membrane protein</topology>
    </subcellularLocation>
</comment>
<dbReference type="SUPFAM" id="SSF49854">
    <property type="entry name" value="Spermadhesin, CUB domain"/>
    <property type="match status" value="2"/>
</dbReference>
<keyword evidence="12 20" id="KW-1015">Disulfide bond</keyword>
<dbReference type="EC" id="3.4.21.120" evidence="17"/>
<evidence type="ECO:0000256" key="21">
    <source>
        <dbReference type="PROSITE-ProRule" id="PRU00196"/>
    </source>
</evidence>
<feature type="domain" description="MAM" evidence="25">
    <location>
        <begin position="346"/>
        <end position="505"/>
    </location>
</feature>
<keyword evidence="5" id="KW-0732">Signal</keyword>
<dbReference type="PROSITE" id="PS50024">
    <property type="entry name" value="SEA"/>
    <property type="match status" value="1"/>
</dbReference>
<protein>
    <recommendedName>
        <fullName evidence="18">Ovochymase-2</fullName>
        <ecNumber evidence="17">3.4.21.120</ecNumber>
    </recommendedName>
    <alternativeName>
        <fullName evidence="19">Oviductal protease</fullName>
    </alternativeName>
    <alternativeName>
        <fullName evidence="14">Oviductin</fullName>
    </alternativeName>
</protein>
<keyword evidence="4" id="KW-0812">Transmembrane</keyword>